<accession>A0AAN8S274</accession>
<dbReference type="InterPro" id="IPR027377">
    <property type="entry name" value="ZAR1/RTP1-5-like_Znf-3CxxC"/>
</dbReference>
<proteinExistence type="predicted"/>
<feature type="region of interest" description="Disordered" evidence="4">
    <location>
        <begin position="44"/>
        <end position="73"/>
    </location>
</feature>
<sequence>MASIKTRNVLFQIPCLFFNHKTLYVTSLRVASTKKVFNLVSDVSGQPSATNSNNKLPVAPQSQGHTPDGTTTTASANNIFQQELRSMNKATLNGLNISIYPRSQRRLIDQERCKRRAEGNAAALASKQMPTPPTSTASNNTSGTLTALLGPGVSNDDTFSKNAEETPKIWYLFPEHHDLVVQQSPGVHFNNSDVDGTHEWLTNIQGSFKCSKEICGNRWGSGVVSTVIRGYLLPEKDLEYNAKIFNQRCKECDSLGYMTIRRKIYLERVVRRLKIWQGEKVARLQHVYRWTERHKSELCEGCNAGYCSRENGED</sequence>
<dbReference type="GO" id="GO:0008270">
    <property type="term" value="F:zinc ion binding"/>
    <property type="evidence" value="ECO:0007669"/>
    <property type="project" value="UniProtKB-KW"/>
</dbReference>
<feature type="domain" description="3CxxC-type" evidence="5">
    <location>
        <begin position="203"/>
        <end position="305"/>
    </location>
</feature>
<evidence type="ECO:0000256" key="3">
    <source>
        <dbReference type="ARBA" id="ARBA00022833"/>
    </source>
</evidence>
<organism evidence="6 7">
    <name type="scientific">Arthrobotrys conoides</name>
    <dbReference type="NCBI Taxonomy" id="74498"/>
    <lineage>
        <taxon>Eukaryota</taxon>
        <taxon>Fungi</taxon>
        <taxon>Dikarya</taxon>
        <taxon>Ascomycota</taxon>
        <taxon>Pezizomycotina</taxon>
        <taxon>Orbiliomycetes</taxon>
        <taxon>Orbiliales</taxon>
        <taxon>Orbiliaceae</taxon>
        <taxon>Arthrobotrys</taxon>
    </lineage>
</organism>
<dbReference type="SMART" id="SM01328">
    <property type="entry name" value="zf-3CxxC"/>
    <property type="match status" value="1"/>
</dbReference>
<evidence type="ECO:0000313" key="7">
    <source>
        <dbReference type="Proteomes" id="UP001307849"/>
    </source>
</evidence>
<dbReference type="Proteomes" id="UP001307849">
    <property type="component" value="Unassembled WGS sequence"/>
</dbReference>
<dbReference type="EMBL" id="JAVHJM010000001">
    <property type="protein sequence ID" value="KAK6521718.1"/>
    <property type="molecule type" value="Genomic_DNA"/>
</dbReference>
<keyword evidence="2" id="KW-0863">Zinc-finger</keyword>
<keyword evidence="1" id="KW-0479">Metal-binding</keyword>
<evidence type="ECO:0000313" key="6">
    <source>
        <dbReference type="EMBL" id="KAK6521718.1"/>
    </source>
</evidence>
<name>A0AAN8S274_9PEZI</name>
<protein>
    <recommendedName>
        <fullName evidence="5">3CxxC-type domain-containing protein</fullName>
    </recommendedName>
</protein>
<dbReference type="AlphaFoldDB" id="A0AAN8S274"/>
<dbReference type="Pfam" id="PF13695">
    <property type="entry name" value="Zn_ribbon_3CxxC"/>
    <property type="match status" value="1"/>
</dbReference>
<gene>
    <name evidence="6" type="ORF">TWF506_001922</name>
</gene>
<keyword evidence="3" id="KW-0862">Zinc</keyword>
<evidence type="ECO:0000256" key="4">
    <source>
        <dbReference type="SAM" id="MobiDB-lite"/>
    </source>
</evidence>
<feature type="region of interest" description="Disordered" evidence="4">
    <location>
        <begin position="118"/>
        <end position="139"/>
    </location>
</feature>
<reference evidence="6 7" key="1">
    <citation type="submission" date="2019-10" db="EMBL/GenBank/DDBJ databases">
        <authorList>
            <person name="Palmer J.M."/>
        </authorList>
    </citation>
    <scope>NUCLEOTIDE SEQUENCE [LARGE SCALE GENOMIC DNA]</scope>
    <source>
        <strain evidence="6 7">TWF506</strain>
    </source>
</reference>
<evidence type="ECO:0000259" key="5">
    <source>
        <dbReference type="SMART" id="SM01328"/>
    </source>
</evidence>
<evidence type="ECO:0000256" key="1">
    <source>
        <dbReference type="ARBA" id="ARBA00022723"/>
    </source>
</evidence>
<evidence type="ECO:0000256" key="2">
    <source>
        <dbReference type="ARBA" id="ARBA00022771"/>
    </source>
</evidence>
<keyword evidence="7" id="KW-1185">Reference proteome</keyword>
<comment type="caution">
    <text evidence="6">The sequence shown here is derived from an EMBL/GenBank/DDBJ whole genome shotgun (WGS) entry which is preliminary data.</text>
</comment>